<reference evidence="2 3" key="1">
    <citation type="journal article" date="2013" name="Genome Biol. Evol.">
        <title>Genomes of Stigonematalean cyanobacteria (subsection V) and the evolution of oxygenic photosynthesis from prokaryotes to plastids.</title>
        <authorList>
            <person name="Dagan T."/>
            <person name="Roettger M."/>
            <person name="Stucken K."/>
            <person name="Landan G."/>
            <person name="Koch R."/>
            <person name="Major P."/>
            <person name="Gould S.B."/>
            <person name="Goremykin V.V."/>
            <person name="Rippka R."/>
            <person name="Tandeau de Marsac N."/>
            <person name="Gugger M."/>
            <person name="Lockhart P.J."/>
            <person name="Allen J.F."/>
            <person name="Brune I."/>
            <person name="Maus I."/>
            <person name="Puhler A."/>
            <person name="Martin W.F."/>
        </authorList>
    </citation>
    <scope>NUCLEOTIDE SEQUENCE [LARGE SCALE GENOMIC DNA]</scope>
    <source>
        <strain evidence="2 3">PCC 7110</strain>
    </source>
</reference>
<dbReference type="InterPro" id="IPR010982">
    <property type="entry name" value="Lambda_DNA-bd_dom_sf"/>
</dbReference>
<evidence type="ECO:0000313" key="3">
    <source>
        <dbReference type="Proteomes" id="UP000076925"/>
    </source>
</evidence>
<dbReference type="Proteomes" id="UP000076925">
    <property type="component" value="Unassembled WGS sequence"/>
</dbReference>
<gene>
    <name evidence="2" type="ORF">WA1_18665</name>
</gene>
<dbReference type="RefSeq" id="WP_017742063.1">
    <property type="nucleotide sequence ID" value="NZ_KQ976354.1"/>
</dbReference>
<comment type="caution">
    <text evidence="2">The sequence shown here is derived from an EMBL/GenBank/DDBJ whole genome shotgun (WGS) entry which is preliminary data.</text>
</comment>
<organism evidence="2 3">
    <name type="scientific">Scytonema hofmannii PCC 7110</name>
    <dbReference type="NCBI Taxonomy" id="128403"/>
    <lineage>
        <taxon>Bacteria</taxon>
        <taxon>Bacillati</taxon>
        <taxon>Cyanobacteriota</taxon>
        <taxon>Cyanophyceae</taxon>
        <taxon>Nostocales</taxon>
        <taxon>Scytonemataceae</taxon>
        <taxon>Scytonema</taxon>
    </lineage>
</organism>
<dbReference type="InterPro" id="IPR001387">
    <property type="entry name" value="Cro/C1-type_HTH"/>
</dbReference>
<dbReference type="EMBL" id="ANNX02000020">
    <property type="protein sequence ID" value="KYC42027.1"/>
    <property type="molecule type" value="Genomic_DNA"/>
</dbReference>
<dbReference type="SUPFAM" id="SSF47413">
    <property type="entry name" value="lambda repressor-like DNA-binding domains"/>
    <property type="match status" value="1"/>
</dbReference>
<evidence type="ECO:0000259" key="1">
    <source>
        <dbReference type="PROSITE" id="PS50943"/>
    </source>
</evidence>
<keyword evidence="3" id="KW-1185">Reference proteome</keyword>
<dbReference type="GO" id="GO:0003677">
    <property type="term" value="F:DNA binding"/>
    <property type="evidence" value="ECO:0007669"/>
    <property type="project" value="InterPro"/>
</dbReference>
<evidence type="ECO:0000313" key="2">
    <source>
        <dbReference type="EMBL" id="KYC42027.1"/>
    </source>
</evidence>
<dbReference type="OrthoDB" id="6302218at2"/>
<accession>A0A139XBE9</accession>
<protein>
    <recommendedName>
        <fullName evidence="1">HTH cro/C1-type domain-containing protein</fullName>
    </recommendedName>
</protein>
<name>A0A139XBE9_9CYAN</name>
<feature type="domain" description="HTH cro/C1-type" evidence="1">
    <location>
        <begin position="44"/>
        <end position="96"/>
    </location>
</feature>
<sequence length="104" mass="11971">MAKKKPIWSDKNQNGDDFINKKYKKTLKLIVESSDLYELLGESIRIARVARGLSQEDLARKLECDRSVIRLLEKQGGDPVVLRKLIKILNLEDSYFNFDDGEDA</sequence>
<dbReference type="Pfam" id="PF01381">
    <property type="entry name" value="HTH_3"/>
    <property type="match status" value="1"/>
</dbReference>
<dbReference type="AlphaFoldDB" id="A0A139XBE9"/>
<dbReference type="SMART" id="SM00530">
    <property type="entry name" value="HTH_XRE"/>
    <property type="match status" value="1"/>
</dbReference>
<proteinExistence type="predicted"/>
<dbReference type="Gene3D" id="1.10.260.40">
    <property type="entry name" value="lambda repressor-like DNA-binding domains"/>
    <property type="match status" value="1"/>
</dbReference>
<dbReference type="CDD" id="cd00093">
    <property type="entry name" value="HTH_XRE"/>
    <property type="match status" value="1"/>
</dbReference>
<dbReference type="PROSITE" id="PS50943">
    <property type="entry name" value="HTH_CROC1"/>
    <property type="match status" value="1"/>
</dbReference>